<dbReference type="CDD" id="cd04301">
    <property type="entry name" value="NAT_SF"/>
    <property type="match status" value="1"/>
</dbReference>
<sequence>MTEGTELLDNIDRSRFELYGSGELLGFLDYRLDGSALRLVHAETSPEQRGRGVGSELLRRVAEAVRQRGFAVLPYCPFVREWLRANPAHLDLVPPQRRREFGV</sequence>
<reference evidence="3 4" key="1">
    <citation type="submission" date="2018-03" db="EMBL/GenBank/DDBJ databases">
        <title>Actinopolyspora mortivallis from Sahara, screening for active biomolecules.</title>
        <authorList>
            <person name="Selama O."/>
            <person name="Wellington E.M.H."/>
            <person name="Hacene H."/>
        </authorList>
    </citation>
    <scope>NUCLEOTIDE SEQUENCE [LARGE SCALE GENOMIC DNA]</scope>
    <source>
        <strain evidence="3 4">M5A</strain>
    </source>
</reference>
<dbReference type="PROSITE" id="PS51186">
    <property type="entry name" value="GNAT"/>
    <property type="match status" value="1"/>
</dbReference>
<feature type="domain" description="N-acetyltransferase" evidence="1">
    <location>
        <begin position="1"/>
        <end position="103"/>
    </location>
</feature>
<gene>
    <name evidence="3" type="ORF">CEP50_04990</name>
</gene>
<dbReference type="Pfam" id="PF14542">
    <property type="entry name" value="Acetyltransf_CG"/>
    <property type="match status" value="1"/>
</dbReference>
<dbReference type="RefSeq" id="WP_106112751.1">
    <property type="nucleotide sequence ID" value="NZ_PVSR01000004.1"/>
</dbReference>
<dbReference type="GO" id="GO:0016747">
    <property type="term" value="F:acyltransferase activity, transferring groups other than amino-acyl groups"/>
    <property type="evidence" value="ECO:0007669"/>
    <property type="project" value="InterPro"/>
</dbReference>
<dbReference type="PROSITE" id="PS51729">
    <property type="entry name" value="GNAT_YJDJ"/>
    <property type="match status" value="1"/>
</dbReference>
<evidence type="ECO:0000313" key="4">
    <source>
        <dbReference type="Proteomes" id="UP000239352"/>
    </source>
</evidence>
<dbReference type="Gene3D" id="3.40.630.30">
    <property type="match status" value="1"/>
</dbReference>
<dbReference type="SUPFAM" id="SSF55729">
    <property type="entry name" value="Acyl-CoA N-acyltransferases (Nat)"/>
    <property type="match status" value="1"/>
</dbReference>
<keyword evidence="3" id="KW-0808">Transferase</keyword>
<dbReference type="InterPro" id="IPR045057">
    <property type="entry name" value="Gcn5-rel_NAT"/>
</dbReference>
<keyword evidence="4" id="KW-1185">Reference proteome</keyword>
<evidence type="ECO:0000313" key="3">
    <source>
        <dbReference type="EMBL" id="PRW64299.1"/>
    </source>
</evidence>
<dbReference type="InParanoid" id="A0A2T0GYW5"/>
<proteinExistence type="predicted"/>
<evidence type="ECO:0000259" key="2">
    <source>
        <dbReference type="PROSITE" id="PS51729"/>
    </source>
</evidence>
<dbReference type="PANTHER" id="PTHR31435">
    <property type="entry name" value="PROTEIN NATD1"/>
    <property type="match status" value="1"/>
</dbReference>
<evidence type="ECO:0000259" key="1">
    <source>
        <dbReference type="PROSITE" id="PS51186"/>
    </source>
</evidence>
<name>A0A2T0GYW5_ACTMO</name>
<dbReference type="EMBL" id="PVSR01000004">
    <property type="protein sequence ID" value="PRW64299.1"/>
    <property type="molecule type" value="Genomic_DNA"/>
</dbReference>
<dbReference type="InterPro" id="IPR031165">
    <property type="entry name" value="GNAT_YJDJ"/>
</dbReference>
<dbReference type="AlphaFoldDB" id="A0A2T0GYW5"/>
<accession>A0A2T0GYW5</accession>
<organism evidence="3 4">
    <name type="scientific">Actinopolyspora mortivallis</name>
    <dbReference type="NCBI Taxonomy" id="33906"/>
    <lineage>
        <taxon>Bacteria</taxon>
        <taxon>Bacillati</taxon>
        <taxon>Actinomycetota</taxon>
        <taxon>Actinomycetes</taxon>
        <taxon>Actinopolysporales</taxon>
        <taxon>Actinopolysporaceae</taxon>
        <taxon>Actinopolyspora</taxon>
    </lineage>
</organism>
<dbReference type="PANTHER" id="PTHR31435:SF10">
    <property type="entry name" value="BSR4717 PROTEIN"/>
    <property type="match status" value="1"/>
</dbReference>
<feature type="domain" description="N-acetyltransferase" evidence="2">
    <location>
        <begin position="8"/>
        <end position="94"/>
    </location>
</feature>
<comment type="caution">
    <text evidence="3">The sequence shown here is derived from an EMBL/GenBank/DDBJ whole genome shotgun (WGS) entry which is preliminary data.</text>
</comment>
<protein>
    <submittedName>
        <fullName evidence="3">GNAT family N-acetyltransferase</fullName>
    </submittedName>
</protein>
<dbReference type="STRING" id="1050202.GCA_000384035_02017"/>
<dbReference type="InterPro" id="IPR016181">
    <property type="entry name" value="Acyl_CoA_acyltransferase"/>
</dbReference>
<dbReference type="InterPro" id="IPR000182">
    <property type="entry name" value="GNAT_dom"/>
</dbReference>
<dbReference type="Proteomes" id="UP000239352">
    <property type="component" value="Unassembled WGS sequence"/>
</dbReference>